<name>A0A498IFX3_MALDO</name>
<dbReference type="PANTHER" id="PTHR33115:SF50">
    <property type="entry name" value="ARM REPEAT SUPERFAMILY PROTEIN"/>
    <property type="match status" value="1"/>
</dbReference>
<evidence type="ECO:0000313" key="2">
    <source>
        <dbReference type="Proteomes" id="UP000290289"/>
    </source>
</evidence>
<gene>
    <name evidence="1" type="ORF">DVH24_004791</name>
</gene>
<dbReference type="PANTHER" id="PTHR33115">
    <property type="entry name" value="ARM REPEAT SUPERFAMILY PROTEIN"/>
    <property type="match status" value="1"/>
</dbReference>
<protein>
    <submittedName>
        <fullName evidence="1">Uncharacterized protein</fullName>
    </submittedName>
</protein>
<comment type="caution">
    <text evidence="1">The sequence shown here is derived from an EMBL/GenBank/DDBJ whole genome shotgun (WGS) entry which is preliminary data.</text>
</comment>
<dbReference type="EMBL" id="RDQH01000338">
    <property type="protein sequence ID" value="RXH80877.1"/>
    <property type="molecule type" value="Genomic_DNA"/>
</dbReference>
<proteinExistence type="predicted"/>
<keyword evidence="2" id="KW-1185">Reference proteome</keyword>
<organism evidence="1 2">
    <name type="scientific">Malus domestica</name>
    <name type="common">Apple</name>
    <name type="synonym">Pyrus malus</name>
    <dbReference type="NCBI Taxonomy" id="3750"/>
    <lineage>
        <taxon>Eukaryota</taxon>
        <taxon>Viridiplantae</taxon>
        <taxon>Streptophyta</taxon>
        <taxon>Embryophyta</taxon>
        <taxon>Tracheophyta</taxon>
        <taxon>Spermatophyta</taxon>
        <taxon>Magnoliopsida</taxon>
        <taxon>eudicotyledons</taxon>
        <taxon>Gunneridae</taxon>
        <taxon>Pentapetalae</taxon>
        <taxon>rosids</taxon>
        <taxon>fabids</taxon>
        <taxon>Rosales</taxon>
        <taxon>Rosaceae</taxon>
        <taxon>Amygdaloideae</taxon>
        <taxon>Maleae</taxon>
        <taxon>Malus</taxon>
    </lineage>
</organism>
<dbReference type="Proteomes" id="UP000290289">
    <property type="component" value="Chromosome 12"/>
</dbReference>
<sequence length="187" mass="21878">MVHNRRWYQQLSQAANQLKCVIHIIRAFFRNMHKLAVRKQSQCNRDITRTNGNLELSQNSDCQRKIVQTWTSLEVPLMPYAQWIFHAKHIKKSYSEFMISYCKLLDEVNKECDLGHSRLVLVRRFFYDAYSRCVDGSIFDGLKMDMVTFGINLLGSKSPDEKLVGARILQQFSMNSCYLDDTLQKIG</sequence>
<evidence type="ECO:0000313" key="1">
    <source>
        <dbReference type="EMBL" id="RXH80877.1"/>
    </source>
</evidence>
<accession>A0A498IFX3</accession>
<dbReference type="AlphaFoldDB" id="A0A498IFX3"/>
<reference evidence="1 2" key="1">
    <citation type="submission" date="2018-10" db="EMBL/GenBank/DDBJ databases">
        <title>A high-quality apple genome assembly.</title>
        <authorList>
            <person name="Hu J."/>
        </authorList>
    </citation>
    <scope>NUCLEOTIDE SEQUENCE [LARGE SCALE GENOMIC DNA]</scope>
    <source>
        <strain evidence="2">cv. HFTH1</strain>
        <tissue evidence="1">Young leaf</tissue>
    </source>
</reference>